<proteinExistence type="predicted"/>
<evidence type="ECO:0000256" key="2">
    <source>
        <dbReference type="SAM" id="Phobius"/>
    </source>
</evidence>
<comment type="caution">
    <text evidence="4">The sequence shown here is derived from an EMBL/GenBank/DDBJ whole genome shotgun (WGS) entry which is preliminary data.</text>
</comment>
<name>A0A7Z0J727_9MICO</name>
<dbReference type="InterPro" id="IPR013378">
    <property type="entry name" value="InlB-like_B-rpt"/>
</dbReference>
<organism evidence="4 5">
    <name type="scientific">Glaciibacter psychrotolerans</name>
    <dbReference type="NCBI Taxonomy" id="670054"/>
    <lineage>
        <taxon>Bacteria</taxon>
        <taxon>Bacillati</taxon>
        <taxon>Actinomycetota</taxon>
        <taxon>Actinomycetes</taxon>
        <taxon>Micrococcales</taxon>
        <taxon>Microbacteriaceae</taxon>
        <taxon>Glaciibacter</taxon>
    </lineage>
</organism>
<dbReference type="EMBL" id="JACCFM010000001">
    <property type="protein sequence ID" value="NYJ20494.1"/>
    <property type="molecule type" value="Genomic_DNA"/>
</dbReference>
<evidence type="ECO:0000313" key="5">
    <source>
        <dbReference type="Proteomes" id="UP000537260"/>
    </source>
</evidence>
<keyword evidence="2" id="KW-1133">Transmembrane helix</keyword>
<reference evidence="4 5" key="1">
    <citation type="submission" date="2020-07" db="EMBL/GenBank/DDBJ databases">
        <title>Sequencing the genomes of 1000 actinobacteria strains.</title>
        <authorList>
            <person name="Klenk H.-P."/>
        </authorList>
    </citation>
    <scope>NUCLEOTIDE SEQUENCE [LARGE SCALE GENOMIC DNA]</scope>
    <source>
        <strain evidence="4 5">LI1</strain>
    </source>
</reference>
<evidence type="ECO:0000313" key="4">
    <source>
        <dbReference type="EMBL" id="NYJ20494.1"/>
    </source>
</evidence>
<dbReference type="GO" id="GO:0030313">
    <property type="term" value="C:cell envelope"/>
    <property type="evidence" value="ECO:0007669"/>
    <property type="project" value="UniProtKB-SubCell"/>
</dbReference>
<dbReference type="InterPro" id="IPR042229">
    <property type="entry name" value="Listeria/Bacterioides_rpt_sf"/>
</dbReference>
<feature type="signal peptide" evidence="3">
    <location>
        <begin position="1"/>
        <end position="36"/>
    </location>
</feature>
<evidence type="ECO:0000256" key="1">
    <source>
        <dbReference type="ARBA" id="ARBA00004196"/>
    </source>
</evidence>
<dbReference type="Pfam" id="PF09479">
    <property type="entry name" value="Flg_new"/>
    <property type="match status" value="6"/>
</dbReference>
<protein>
    <submittedName>
        <fullName evidence="4">Putative repeat protein (TIGR02543 family)</fullName>
    </submittedName>
</protein>
<keyword evidence="5" id="KW-1185">Reference proteome</keyword>
<evidence type="ECO:0000256" key="3">
    <source>
        <dbReference type="SAM" id="SignalP"/>
    </source>
</evidence>
<sequence length="922" mass="92071">MTTAHPRARTMQLGALGTATFLAAGLALVPALPAMAAPLTASVSTAAELDSALLASAGTSTTITLANSISTLGLAVPSTGTVTVQLGAFSLTSTRPWDGVSEGAGFEVASGASLTVEGTTGTLSAIGAPGSAGIGGSRGQDAGTIVIKSGNVIAKARPGGGAAIGGGTGGSGGSTTIRGGTVKATVDNFGSGIGGGRNGAAGTILISGGTVTAVGSLYGGAAIGTGEVDPAASATTRSGGSITISGGTVLADGHGIYSPGIGGRGGATGPTPLTIHISQADAAVPTIVGSNPGHDGTSIGGGRNEPGVAVTIGVGAVVRLNPHFSYTGSAIGGSGTASSQFGTLSNAGELRVTPGATMTIPVGALVTNTGGLMGAGAIVNHGVIVTSESVSSIQGTTINTGIIVNTKSFTRSATNGVPLTYLPSLTFDRNDGSTPAQIMQLFAPSLAVGSADIIAGPLLNAVVQSPTRAHHTFAGWATTAAGGILWDPATAITASPTIYAQWIADSYTVSFNSQDGTAVADTTATHGGLITEPAAPTRPCYTFAGWSTTPDGTPWNFATDTITGPTTFYAQWVINSYTVSFDSQGGTAVADTAATHGEFLTEPAAPTRTNYTFLGWSTTPGGTPWNFATDTVTEPTTLYAQWVIKSYTVAFTSQGGTAVADTTATHDALLTEPAEPTRTGYTFAGWATTAPGGTPWNFATNTVTEPTTLYAQWTADSYTVIFTTHGGTAVADTTVTFDGLVTEPAEPTRTGYAFAGWSTTPGGTPWNFATDTITGPTTLHAQWTADSYTVSFNSQDGTAVADTTAAHDGLLTEPAAPTRTGYTFIGWSTTPDGTPWNFATDTITGPTTFYAQWTVTSVVPPTPDVPTAAPTPPTTVVVPMSNPQKALASTGSDTGGAPWLALGLIVAGMLGLAWRRTRPARG</sequence>
<keyword evidence="3" id="KW-0732">Signal</keyword>
<gene>
    <name evidence="4" type="ORF">HNR05_002285</name>
</gene>
<comment type="subcellular location">
    <subcellularLocation>
        <location evidence="1">Cell envelope</location>
    </subcellularLocation>
</comment>
<keyword evidence="2" id="KW-0472">Membrane</keyword>
<accession>A0A7Z0J727</accession>
<dbReference type="AlphaFoldDB" id="A0A7Z0J727"/>
<keyword evidence="2" id="KW-0812">Transmembrane</keyword>
<dbReference type="NCBIfam" id="TIGR02543">
    <property type="entry name" value="List_Bact_rpt"/>
    <property type="match status" value="5"/>
</dbReference>
<feature type="transmembrane region" description="Helical" evidence="2">
    <location>
        <begin position="896"/>
        <end position="914"/>
    </location>
</feature>
<dbReference type="RefSeq" id="WP_179579099.1">
    <property type="nucleotide sequence ID" value="NZ_JACCFM010000001.1"/>
</dbReference>
<dbReference type="Proteomes" id="UP000537260">
    <property type="component" value="Unassembled WGS sequence"/>
</dbReference>
<dbReference type="Gene3D" id="2.60.40.4270">
    <property type="entry name" value="Listeria-Bacteroides repeat domain"/>
    <property type="match status" value="6"/>
</dbReference>
<feature type="chain" id="PRO_5030914142" evidence="3">
    <location>
        <begin position="37"/>
        <end position="922"/>
    </location>
</feature>